<dbReference type="EMBL" id="BAABJR010000005">
    <property type="protein sequence ID" value="GAA5207248.1"/>
    <property type="molecule type" value="Genomic_DNA"/>
</dbReference>
<organism evidence="1 2">
    <name type="scientific">Streptomyces thinghirensis</name>
    <dbReference type="NCBI Taxonomy" id="551547"/>
    <lineage>
        <taxon>Bacteria</taxon>
        <taxon>Bacillati</taxon>
        <taxon>Actinomycetota</taxon>
        <taxon>Actinomycetes</taxon>
        <taxon>Kitasatosporales</taxon>
        <taxon>Streptomycetaceae</taxon>
        <taxon>Streptomyces</taxon>
    </lineage>
</organism>
<comment type="caution">
    <text evidence="1">The sequence shown here is derived from an EMBL/GenBank/DDBJ whole genome shotgun (WGS) entry which is preliminary data.</text>
</comment>
<accession>A0ABP9T1X4</accession>
<dbReference type="Proteomes" id="UP001499878">
    <property type="component" value="Unassembled WGS sequence"/>
</dbReference>
<sequence>MWDAFQTVSMTWCPLEAHAFSTAARGCGIQVDPVCPAPVGPRLSHVARRPDAVCAGLFTRLGRGPVVLDASGIAFADSAPS</sequence>
<evidence type="ECO:0000313" key="2">
    <source>
        <dbReference type="Proteomes" id="UP001499878"/>
    </source>
</evidence>
<evidence type="ECO:0000313" key="1">
    <source>
        <dbReference type="EMBL" id="GAA5207248.1"/>
    </source>
</evidence>
<gene>
    <name evidence="1" type="ORF">GCM10023323_22000</name>
</gene>
<name>A0ABP9T1X4_9ACTN</name>
<reference evidence="2" key="1">
    <citation type="journal article" date="2019" name="Int. J. Syst. Evol. Microbiol.">
        <title>The Global Catalogue of Microorganisms (GCM) 10K type strain sequencing project: providing services to taxonomists for standard genome sequencing and annotation.</title>
        <authorList>
            <consortium name="The Broad Institute Genomics Platform"/>
            <consortium name="The Broad Institute Genome Sequencing Center for Infectious Disease"/>
            <person name="Wu L."/>
            <person name="Ma J."/>
        </authorList>
    </citation>
    <scope>NUCLEOTIDE SEQUENCE [LARGE SCALE GENOMIC DNA]</scope>
    <source>
        <strain evidence="2">JCM 18306</strain>
    </source>
</reference>
<proteinExistence type="predicted"/>
<keyword evidence="2" id="KW-1185">Reference proteome</keyword>
<protein>
    <submittedName>
        <fullName evidence="1">Uncharacterized protein</fullName>
    </submittedName>
</protein>